<dbReference type="InterPro" id="IPR010255">
    <property type="entry name" value="Haem_peroxidase_sf"/>
</dbReference>
<reference evidence="13 14" key="1">
    <citation type="submission" date="2019-01" db="EMBL/GenBank/DDBJ databases">
        <title>Draft Genome and Complete Hox-Cluster Characterization of the Sterlet Sturgeon (Acipenser ruthenus).</title>
        <authorList>
            <person name="Wei Q."/>
        </authorList>
    </citation>
    <scope>NUCLEOTIDE SEQUENCE [LARGE SCALE GENOMIC DNA]</scope>
    <source>
        <strain evidence="13">WHYD16114868_AA</strain>
        <tissue evidence="13">Blood</tissue>
    </source>
</reference>
<keyword evidence="7 12" id="KW-0408">Iron</keyword>
<comment type="caution">
    <text evidence="13">The sequence shown here is derived from an EMBL/GenBank/DDBJ whole genome shotgun (WGS) entry which is preliminary data.</text>
</comment>
<accession>A0A444UXH1</accession>
<sequence>MHPVGKVKLPDSKYIVEKFLLRKKFIPDPQGTNLMFAFFAQHFTHQFFKTHNRMGLGFTKALGHGVDAGHIYGDNLDRQLNLRLLKDGKMKYQLVNGDMYPPTVAEALVNMSYPPNVPLKNQLAIGQEVYGLLPGLIMYATIWLREHNRVCDILKAEHPTWSDEQLFQTTRLIIIGETIKIVIEDYVQHLSGYYLQLKFAPELLFDVQFQYRNRIAVEFNQLYHWHPLMPDSFIIDKDEYSYKDFLFNTSMITSYGVETLAEAFSKQIAGRLVNGDMYPPTVAEALVNMSYPPNVPLKNQLAIGQEVYGLLPGLIMYATIWLREHNRVCDILKAEHPTWSDEQLFQTTRLIIIGETIKIVIEDYVQHLSGYYLQLKFAPELLFDVQFQYRNRIAVEFNQLYHWHPLMPDSFIIDKDEYSYKDFLFNTSMITSYGVETLAEAFSKQIAGRIGGGHNINPHVLKVAAGVIEESRKLRLQPFNEYRKRFHLKPYKTFLEFVGGDEELAKELEELYGDIDALEFYPGLMLESPRPGAIFGESMVEMGAPFSLKGLLGNPICSPEYWKPSTFGGKTGFDIVNTASLKNLVCLNTKRCPYVNFHVPIVNSEDDGSIKKPSTEL</sequence>
<feature type="binding site" description="axial binding residue" evidence="12">
    <location>
        <position position="226"/>
    </location>
    <ligand>
        <name>heme b</name>
        <dbReference type="ChEBI" id="CHEBI:60344"/>
    </ligand>
    <ligandPart>
        <name>Fe</name>
        <dbReference type="ChEBI" id="CHEBI:18248"/>
    </ligandPart>
</feature>
<keyword evidence="10" id="KW-0325">Glycoprotein</keyword>
<evidence type="ECO:0000256" key="9">
    <source>
        <dbReference type="ARBA" id="ARBA00023157"/>
    </source>
</evidence>
<keyword evidence="5" id="KW-0223">Dioxygenase</keyword>
<dbReference type="PANTHER" id="PTHR11903">
    <property type="entry name" value="PROSTAGLANDIN G/H SYNTHASE"/>
    <property type="match status" value="1"/>
</dbReference>
<dbReference type="GO" id="GO:0004601">
    <property type="term" value="F:peroxidase activity"/>
    <property type="evidence" value="ECO:0007669"/>
    <property type="project" value="InterPro"/>
</dbReference>
<dbReference type="GO" id="GO:0006979">
    <property type="term" value="P:response to oxidative stress"/>
    <property type="evidence" value="ECO:0007669"/>
    <property type="project" value="InterPro"/>
</dbReference>
<keyword evidence="3 12" id="KW-0479">Metal-binding</keyword>
<dbReference type="GO" id="GO:0012505">
    <property type="term" value="C:endomembrane system"/>
    <property type="evidence" value="ECO:0007669"/>
    <property type="project" value="UniProtKB-SubCell"/>
</dbReference>
<dbReference type="GO" id="GO:0020037">
    <property type="term" value="F:heme binding"/>
    <property type="evidence" value="ECO:0007669"/>
    <property type="project" value="InterPro"/>
</dbReference>
<dbReference type="Gene3D" id="1.10.640.10">
    <property type="entry name" value="Haem peroxidase domain superfamily, animal type"/>
    <property type="match status" value="2"/>
</dbReference>
<organism evidence="13 14">
    <name type="scientific">Acipenser ruthenus</name>
    <name type="common">Sterlet sturgeon</name>
    <dbReference type="NCBI Taxonomy" id="7906"/>
    <lineage>
        <taxon>Eukaryota</taxon>
        <taxon>Metazoa</taxon>
        <taxon>Chordata</taxon>
        <taxon>Craniata</taxon>
        <taxon>Vertebrata</taxon>
        <taxon>Euteleostomi</taxon>
        <taxon>Actinopterygii</taxon>
        <taxon>Chondrostei</taxon>
        <taxon>Acipenseriformes</taxon>
        <taxon>Acipenseridae</taxon>
        <taxon>Acipenser</taxon>
    </lineage>
</organism>
<dbReference type="PANTHER" id="PTHR11903:SF6">
    <property type="entry name" value="PROSTAGLANDIN G_H SYNTHASE 1"/>
    <property type="match status" value="1"/>
</dbReference>
<keyword evidence="12" id="KW-0349">Heme</keyword>
<dbReference type="InterPro" id="IPR019791">
    <property type="entry name" value="Haem_peroxidase_animal"/>
</dbReference>
<feature type="active site" description="For cyclooxygenase activity" evidence="11">
    <location>
        <position position="223"/>
    </location>
</feature>
<dbReference type="PRINTS" id="PR00457">
    <property type="entry name" value="ANPEROXIDASE"/>
</dbReference>
<dbReference type="SUPFAM" id="SSF48113">
    <property type="entry name" value="Heme-dependent peroxidases"/>
    <property type="match status" value="2"/>
</dbReference>
<keyword evidence="9" id="KW-1015">Disulfide bond</keyword>
<dbReference type="GO" id="GO:0005737">
    <property type="term" value="C:cytoplasm"/>
    <property type="evidence" value="ECO:0007669"/>
    <property type="project" value="TreeGrafter"/>
</dbReference>
<gene>
    <name evidence="13" type="ORF">EOD39_19700</name>
</gene>
<keyword evidence="6" id="KW-0560">Oxidoreductase</keyword>
<dbReference type="GO" id="GO:0016702">
    <property type="term" value="F:oxidoreductase activity, acting on single donors with incorporation of molecular oxygen, incorporation of two atoms of oxygen"/>
    <property type="evidence" value="ECO:0007669"/>
    <property type="project" value="TreeGrafter"/>
</dbReference>
<proteinExistence type="predicted"/>
<dbReference type="Pfam" id="PF03098">
    <property type="entry name" value="An_peroxidase"/>
    <property type="match status" value="2"/>
</dbReference>
<dbReference type="AlphaFoldDB" id="A0A444UXH1"/>
<evidence type="ECO:0000256" key="8">
    <source>
        <dbReference type="ARBA" id="ARBA00023136"/>
    </source>
</evidence>
<keyword evidence="8" id="KW-0472">Membrane</keyword>
<dbReference type="InterPro" id="IPR050783">
    <property type="entry name" value="Oxylipin_biosynth_metab"/>
</dbReference>
<evidence type="ECO:0000256" key="4">
    <source>
        <dbReference type="ARBA" id="ARBA00022729"/>
    </source>
</evidence>
<comment type="subcellular location">
    <subcellularLocation>
        <location evidence="1">Endomembrane system</location>
    </subcellularLocation>
</comment>
<evidence type="ECO:0000256" key="11">
    <source>
        <dbReference type="PIRSR" id="PIRSR619791-1"/>
    </source>
</evidence>
<evidence type="ECO:0000256" key="3">
    <source>
        <dbReference type="ARBA" id="ARBA00022723"/>
    </source>
</evidence>
<dbReference type="GO" id="GO:0046872">
    <property type="term" value="F:metal ion binding"/>
    <property type="evidence" value="ECO:0007669"/>
    <property type="project" value="UniProtKB-KW"/>
</dbReference>
<evidence type="ECO:0000256" key="12">
    <source>
        <dbReference type="PIRSR" id="PIRSR619791-2"/>
    </source>
</evidence>
<evidence type="ECO:0000256" key="10">
    <source>
        <dbReference type="ARBA" id="ARBA00023180"/>
    </source>
</evidence>
<keyword evidence="14" id="KW-1185">Reference proteome</keyword>
<evidence type="ECO:0000313" key="14">
    <source>
        <dbReference type="Proteomes" id="UP000289886"/>
    </source>
</evidence>
<evidence type="ECO:0000313" key="13">
    <source>
        <dbReference type="EMBL" id="RXM92847.1"/>
    </source>
</evidence>
<evidence type="ECO:0000256" key="7">
    <source>
        <dbReference type="ARBA" id="ARBA00023004"/>
    </source>
</evidence>
<protein>
    <submittedName>
        <fullName evidence="13">Prostaglandin G/H synthase 1</fullName>
    </submittedName>
</protein>
<dbReference type="PROSITE" id="PS50292">
    <property type="entry name" value="PEROXIDASE_3"/>
    <property type="match status" value="1"/>
</dbReference>
<dbReference type="GO" id="GO:0043005">
    <property type="term" value="C:neuron projection"/>
    <property type="evidence" value="ECO:0007669"/>
    <property type="project" value="TreeGrafter"/>
</dbReference>
<feature type="active site" description="Proton acceptor" evidence="11">
    <location>
        <position position="45"/>
    </location>
</feature>
<evidence type="ECO:0000256" key="1">
    <source>
        <dbReference type="ARBA" id="ARBA00004308"/>
    </source>
</evidence>
<keyword evidence="4" id="KW-0732">Signal</keyword>
<keyword evidence="2" id="KW-0245">EGF-like domain</keyword>
<dbReference type="Proteomes" id="UP000289886">
    <property type="component" value="Unassembled WGS sequence"/>
</dbReference>
<dbReference type="GO" id="GO:0019371">
    <property type="term" value="P:cyclooxygenase pathway"/>
    <property type="evidence" value="ECO:0007669"/>
    <property type="project" value="TreeGrafter"/>
</dbReference>
<dbReference type="EMBL" id="SCEB01005569">
    <property type="protein sequence ID" value="RXM92847.1"/>
    <property type="molecule type" value="Genomic_DNA"/>
</dbReference>
<evidence type="ECO:0000256" key="5">
    <source>
        <dbReference type="ARBA" id="ARBA00022964"/>
    </source>
</evidence>
<dbReference type="InterPro" id="IPR037120">
    <property type="entry name" value="Haem_peroxidase_sf_animal"/>
</dbReference>
<evidence type="ECO:0000256" key="2">
    <source>
        <dbReference type="ARBA" id="ARBA00022536"/>
    </source>
</evidence>
<name>A0A444UXH1_ACIRT</name>
<dbReference type="UniPathway" id="UPA00662"/>
<dbReference type="GO" id="GO:0004666">
    <property type="term" value="F:prostaglandin-endoperoxide synthase activity"/>
    <property type="evidence" value="ECO:0007669"/>
    <property type="project" value="TreeGrafter"/>
</dbReference>
<evidence type="ECO:0000256" key="6">
    <source>
        <dbReference type="ARBA" id="ARBA00023002"/>
    </source>
</evidence>